<proteinExistence type="inferred from homology"/>
<protein>
    <submittedName>
        <fullName evidence="3">Family 2 glycosyl transferase</fullName>
    </submittedName>
</protein>
<evidence type="ECO:0000259" key="2">
    <source>
        <dbReference type="Pfam" id="PF00535"/>
    </source>
</evidence>
<comment type="caution">
    <text evidence="3">The sequence shown here is derived from an EMBL/GenBank/DDBJ whole genome shotgun (WGS) entry which is preliminary data.</text>
</comment>
<dbReference type="PANTHER" id="PTHR43630">
    <property type="entry name" value="POLY-BETA-1,6-N-ACETYL-D-GLUCOSAMINE SYNTHASE"/>
    <property type="match status" value="1"/>
</dbReference>
<dbReference type="CDD" id="cd02511">
    <property type="entry name" value="Beta4Glucosyltransferase"/>
    <property type="match status" value="1"/>
</dbReference>
<evidence type="ECO:0000313" key="4">
    <source>
        <dbReference type="Proteomes" id="UP000075359"/>
    </source>
</evidence>
<dbReference type="Gene3D" id="3.90.550.10">
    <property type="entry name" value="Spore Coat Polysaccharide Biosynthesis Protein SpsA, Chain A"/>
    <property type="match status" value="1"/>
</dbReference>
<reference evidence="3 4" key="1">
    <citation type="submission" date="2015-11" db="EMBL/GenBank/DDBJ databases">
        <title>Draft genome of Sulfurovum riftiae 1812E, a member of the Epsilonproteobacteria isolated from the tube of the deep-sea hydrothermal vent tubewom Riftia pachyptila.</title>
        <authorList>
            <person name="Vetriani C."/>
            <person name="Giovannelli D."/>
        </authorList>
    </citation>
    <scope>NUCLEOTIDE SEQUENCE [LARGE SCALE GENOMIC DNA]</scope>
    <source>
        <strain evidence="3 4">1812E</strain>
    </source>
</reference>
<dbReference type="STRING" id="1630136.AS592_05885"/>
<name>A0A151CGL7_9BACT</name>
<sequence length="251" mass="28487">MIDKISVTILTKNSEKYLKQCLDALKAFDEVLILDNGSNDKTLEIAAGYANVTRIKHPFIGFGPMKNLAAEKARNDWIFSVDSDEIASEALIAAIRELDPVQVNRVYTIDRLNHYNGKPIRCCGWYPDTVIRLFNRTYTCFNDAMVHESLVLKPDTQKTVLAGELKHYPFDDIGSLISKMQSYSTLYAQQSEKTSSPLKAFGRATFAFFRNYFLQKGFLCGYEGLVISVSNANGVFYKYMKLYEKQCGDQL</sequence>
<dbReference type="InterPro" id="IPR001173">
    <property type="entry name" value="Glyco_trans_2-like"/>
</dbReference>
<organism evidence="3 4">
    <name type="scientific">Sulfurovum riftiae</name>
    <dbReference type="NCBI Taxonomy" id="1630136"/>
    <lineage>
        <taxon>Bacteria</taxon>
        <taxon>Pseudomonadati</taxon>
        <taxon>Campylobacterota</taxon>
        <taxon>Epsilonproteobacteria</taxon>
        <taxon>Campylobacterales</taxon>
        <taxon>Sulfurovaceae</taxon>
        <taxon>Sulfurovum</taxon>
    </lineage>
</organism>
<dbReference type="AlphaFoldDB" id="A0A151CGL7"/>
<dbReference type="GO" id="GO:0016740">
    <property type="term" value="F:transferase activity"/>
    <property type="evidence" value="ECO:0007669"/>
    <property type="project" value="UniProtKB-KW"/>
</dbReference>
<keyword evidence="3" id="KW-0808">Transferase</keyword>
<dbReference type="Proteomes" id="UP000075359">
    <property type="component" value="Unassembled WGS sequence"/>
</dbReference>
<evidence type="ECO:0000256" key="1">
    <source>
        <dbReference type="ARBA" id="ARBA00038494"/>
    </source>
</evidence>
<dbReference type="RefSeq" id="WP_067331372.1">
    <property type="nucleotide sequence ID" value="NZ_LNKT01000034.1"/>
</dbReference>
<dbReference type="SUPFAM" id="SSF53448">
    <property type="entry name" value="Nucleotide-diphospho-sugar transferases"/>
    <property type="match status" value="1"/>
</dbReference>
<feature type="domain" description="Glycosyltransferase 2-like" evidence="2">
    <location>
        <begin position="6"/>
        <end position="118"/>
    </location>
</feature>
<dbReference type="InterPro" id="IPR029044">
    <property type="entry name" value="Nucleotide-diphossugar_trans"/>
</dbReference>
<comment type="similarity">
    <text evidence="1">Belongs to the glycosyltransferase 2 family. WaaE/KdtX subfamily.</text>
</comment>
<keyword evidence="4" id="KW-1185">Reference proteome</keyword>
<gene>
    <name evidence="3" type="ORF">AS592_05885</name>
</gene>
<accession>A0A151CGL7</accession>
<dbReference type="Pfam" id="PF00535">
    <property type="entry name" value="Glycos_transf_2"/>
    <property type="match status" value="1"/>
</dbReference>
<evidence type="ECO:0000313" key="3">
    <source>
        <dbReference type="EMBL" id="KYJ86423.1"/>
    </source>
</evidence>
<dbReference type="EMBL" id="LNKT01000034">
    <property type="protein sequence ID" value="KYJ86423.1"/>
    <property type="molecule type" value="Genomic_DNA"/>
</dbReference>
<dbReference type="PANTHER" id="PTHR43630:SF2">
    <property type="entry name" value="GLYCOSYLTRANSFERASE"/>
    <property type="match status" value="1"/>
</dbReference>